<dbReference type="STRING" id="521095.Apar_0211"/>
<dbReference type="InterPro" id="IPR027417">
    <property type="entry name" value="P-loop_NTPase"/>
</dbReference>
<dbReference type="InterPro" id="IPR003439">
    <property type="entry name" value="ABC_transporter-like_ATP-bd"/>
</dbReference>
<dbReference type="GeneID" id="84805749"/>
<evidence type="ECO:0000313" key="7">
    <source>
        <dbReference type="Proteomes" id="UP000000960"/>
    </source>
</evidence>
<sequence>MQLNLSNIEYIYPSAVEPTLCKVTATLPEGWTAFVGDNGSGKTTLARIVCGLLQPDVGVVSPSLFSTYCAQSANEPPSNLFDFAVAYDDLVIRLRNELSIEDDWSWRFDTLSCGQQKRLQIACALWSTPDVLVVDEPTNHVDASTRHALFTALSKFKGVGVLISHDRELLDALCSQCLFITNGTATMRPGGYSQASSQVALERSSAIHARDIAQKEKARTEREVQRRREEASRVQARRSGKGIAKNDSDARAKKRHYIVSGQDGKAGKLSAHIQSRLEKAEDNVANSKVEKRYDAHVWLDAEPSRRKVLFRMEPGHISVGESLLSFPALFIGNTDHIGLVGDNGSGKTTLVKKIIASISADMSPIDMSSMDAIFANMGGADTKVLYIPQEPDIAQKENTLKKIRELPSAQRGQVLSTVAQLNSDPDCILEGDTVSPGEMRKLMLALGILDSPELVIMDEPTNYLDLGSTEALEQLLSVYPGALLLVSHDASLVSSATSLTWRIQKLGDGYELVVD</sequence>
<dbReference type="PROSITE" id="PS00211">
    <property type="entry name" value="ABC_TRANSPORTER_1"/>
    <property type="match status" value="1"/>
</dbReference>
<evidence type="ECO:0000256" key="1">
    <source>
        <dbReference type="ARBA" id="ARBA00022737"/>
    </source>
</evidence>
<evidence type="ECO:0000256" key="4">
    <source>
        <dbReference type="SAM" id="MobiDB-lite"/>
    </source>
</evidence>
<gene>
    <name evidence="6" type="ordered locus">Apar_0211</name>
</gene>
<evidence type="ECO:0000259" key="5">
    <source>
        <dbReference type="PROSITE" id="PS50893"/>
    </source>
</evidence>
<dbReference type="EMBL" id="CP001721">
    <property type="protein sequence ID" value="ACV50643.1"/>
    <property type="molecule type" value="Genomic_DNA"/>
</dbReference>
<keyword evidence="3" id="KW-0067">ATP-binding</keyword>
<dbReference type="HOGENOM" id="CLU_000604_36_3_11"/>
<dbReference type="SMART" id="SM00382">
    <property type="entry name" value="AAA"/>
    <property type="match status" value="2"/>
</dbReference>
<evidence type="ECO:0000256" key="3">
    <source>
        <dbReference type="ARBA" id="ARBA00022840"/>
    </source>
</evidence>
<feature type="region of interest" description="Disordered" evidence="4">
    <location>
        <begin position="212"/>
        <end position="252"/>
    </location>
</feature>
<dbReference type="PANTHER" id="PTHR19211:SF6">
    <property type="entry name" value="BLL7188 PROTEIN"/>
    <property type="match status" value="1"/>
</dbReference>
<dbReference type="InterPro" id="IPR017871">
    <property type="entry name" value="ABC_transporter-like_CS"/>
</dbReference>
<feature type="compositionally biased region" description="Basic and acidic residues" evidence="4">
    <location>
        <begin position="212"/>
        <end position="232"/>
    </location>
</feature>
<dbReference type="OrthoDB" id="3239744at2"/>
<reference evidence="6 7" key="1">
    <citation type="journal article" date="2009" name="Stand. Genomic Sci.">
        <title>Complete genome sequence of Atopobium parvulum type strain (IPP 1246).</title>
        <authorList>
            <person name="Copeland A."/>
            <person name="Sikorski J."/>
            <person name="Lapidus A."/>
            <person name="Nolan M."/>
            <person name="Del Rio T.G."/>
            <person name="Lucas S."/>
            <person name="Chen F."/>
            <person name="Tice H."/>
            <person name="Pitluck S."/>
            <person name="Cheng J.F."/>
            <person name="Pukall R."/>
            <person name="Chertkov O."/>
            <person name="Brettin T."/>
            <person name="Han C."/>
            <person name="Detter J.C."/>
            <person name="Kuske C."/>
            <person name="Bruce D."/>
            <person name="Goodwin L."/>
            <person name="Ivanova N."/>
            <person name="Mavromatis K."/>
            <person name="Mikhailova N."/>
            <person name="Chen A."/>
            <person name="Palaniappan K."/>
            <person name="Chain P."/>
            <person name="Rohde M."/>
            <person name="Goker M."/>
            <person name="Bristow J."/>
            <person name="Eisen J.A."/>
            <person name="Markowitz V."/>
            <person name="Hugenholtz P."/>
            <person name="Kyrpides N.C."/>
            <person name="Klenk H.P."/>
            <person name="Detter J.C."/>
        </authorList>
    </citation>
    <scope>NUCLEOTIDE SEQUENCE [LARGE SCALE GENOMIC DNA]</scope>
    <source>
        <strain evidence="7">ATCC 33793 / DSM 20469 / CCUG 32760 / JCM 10300 / KCTC 3663 / VPI 0546 / 1246</strain>
    </source>
</reference>
<dbReference type="Pfam" id="PF00005">
    <property type="entry name" value="ABC_tran"/>
    <property type="match status" value="2"/>
</dbReference>
<dbReference type="InterPro" id="IPR003593">
    <property type="entry name" value="AAA+_ATPase"/>
</dbReference>
<accession>C8W955</accession>
<dbReference type="SUPFAM" id="SSF52540">
    <property type="entry name" value="P-loop containing nucleoside triphosphate hydrolases"/>
    <property type="match status" value="2"/>
</dbReference>
<dbReference type="Proteomes" id="UP000000960">
    <property type="component" value="Chromosome"/>
</dbReference>
<dbReference type="PROSITE" id="PS50893">
    <property type="entry name" value="ABC_TRANSPORTER_2"/>
    <property type="match status" value="1"/>
</dbReference>
<dbReference type="eggNOG" id="COG0488">
    <property type="taxonomic scope" value="Bacteria"/>
</dbReference>
<dbReference type="AlphaFoldDB" id="C8W955"/>
<proteinExistence type="predicted"/>
<dbReference type="InterPro" id="IPR050611">
    <property type="entry name" value="ABCF"/>
</dbReference>
<keyword evidence="2" id="KW-0547">Nucleotide-binding</keyword>
<feature type="domain" description="ABC transporter" evidence="5">
    <location>
        <begin position="3"/>
        <end position="208"/>
    </location>
</feature>
<keyword evidence="7" id="KW-1185">Reference proteome</keyword>
<keyword evidence="1" id="KW-0677">Repeat</keyword>
<organism evidence="6 7">
    <name type="scientific">Lancefieldella parvula (strain ATCC 33793 / DSM 20469 / CCUG 32760 / JCM 10300 / KCTC 3663 / VPI 0546 / 1246)</name>
    <name type="common">Atopobium parvulum</name>
    <dbReference type="NCBI Taxonomy" id="521095"/>
    <lineage>
        <taxon>Bacteria</taxon>
        <taxon>Bacillati</taxon>
        <taxon>Actinomycetota</taxon>
        <taxon>Coriobacteriia</taxon>
        <taxon>Coriobacteriales</taxon>
        <taxon>Atopobiaceae</taxon>
        <taxon>Lancefieldella</taxon>
    </lineage>
</organism>
<dbReference type="Gene3D" id="3.40.50.300">
    <property type="entry name" value="P-loop containing nucleotide triphosphate hydrolases"/>
    <property type="match status" value="2"/>
</dbReference>
<dbReference type="GO" id="GO:0016887">
    <property type="term" value="F:ATP hydrolysis activity"/>
    <property type="evidence" value="ECO:0007669"/>
    <property type="project" value="InterPro"/>
</dbReference>
<dbReference type="KEGG" id="apv:Apar_0211"/>
<protein>
    <submittedName>
        <fullName evidence="6">ABC transporter related</fullName>
    </submittedName>
</protein>
<dbReference type="PANTHER" id="PTHR19211">
    <property type="entry name" value="ATP-BINDING TRANSPORT PROTEIN-RELATED"/>
    <property type="match status" value="1"/>
</dbReference>
<name>C8W955_LANP1</name>
<evidence type="ECO:0000313" key="6">
    <source>
        <dbReference type="EMBL" id="ACV50643.1"/>
    </source>
</evidence>
<dbReference type="GO" id="GO:0005524">
    <property type="term" value="F:ATP binding"/>
    <property type="evidence" value="ECO:0007669"/>
    <property type="project" value="UniProtKB-KW"/>
</dbReference>
<dbReference type="RefSeq" id="WP_012808301.1">
    <property type="nucleotide sequence ID" value="NC_013203.1"/>
</dbReference>
<evidence type="ECO:0000256" key="2">
    <source>
        <dbReference type="ARBA" id="ARBA00022741"/>
    </source>
</evidence>